<dbReference type="GO" id="GO:0003676">
    <property type="term" value="F:nucleic acid binding"/>
    <property type="evidence" value="ECO:0007669"/>
    <property type="project" value="InterPro"/>
</dbReference>
<evidence type="ECO:0000259" key="21">
    <source>
        <dbReference type="PROSITE" id="PS51195"/>
    </source>
</evidence>
<evidence type="ECO:0000256" key="12">
    <source>
        <dbReference type="ARBA" id="ARBA00055288"/>
    </source>
</evidence>
<name>A0A7E4VGF1_PANRE</name>
<evidence type="ECO:0000256" key="1">
    <source>
        <dbReference type="ARBA" id="ARBA00004123"/>
    </source>
</evidence>
<keyword evidence="3" id="KW-0507">mRNA processing</keyword>
<evidence type="ECO:0000256" key="4">
    <source>
        <dbReference type="ARBA" id="ARBA00022741"/>
    </source>
</evidence>
<evidence type="ECO:0000256" key="5">
    <source>
        <dbReference type="ARBA" id="ARBA00022801"/>
    </source>
</evidence>
<dbReference type="InterPro" id="IPR001650">
    <property type="entry name" value="Helicase_C-like"/>
</dbReference>
<feature type="region of interest" description="Disordered" evidence="18">
    <location>
        <begin position="1"/>
        <end position="157"/>
    </location>
</feature>
<sequence>MADVKPTMKKEPQSLDSLLQKKKEQEQAQSRPVFLTKAQREAIAKKEQEEREAAEKQRLKEAEESHRRMLEAAKKEERDRSDRDRDRERDREDRYRSSRHHRRNRSRSRSPHDRDRRDDRDARKAAKAEQEKERLMSEAIRSRYLGKEKEKKKRSRKLHERKFVFDWDDNDDTSKDYDELYEERHEIQFFGRGGLAGMDVNAQRKANSEFYKDILSKRRTDEEQQKEDERLQNIVKKEKKEAWGDRHWTQKSLDAMQPRDWRIFREDFNITIKGGKIPNPIRNWEEANLPKEIYDTIISVGYKEPTPIQRQAIPIGLQNRDIIGVAETGSGKTAAFLIPLLVWIHQLPKTAVVDTFVPGPYAVIMAPTRELALQIEEEAKKFGEKLGIRSVSIIGGANKEDQATAVRKGVDIIIATPGRLLDVIESMYVSLEHCTYVIMDEADRMLDMGFEEDVNNILKMMPMSNIKPDTDEAEDESVLMANFNSKEKYRQTVMFTATMGPAIERLARQYLRRPAVVNIGTAGRPTERIEQIVYFMSEEKKRKMLFTVLEQHPKPPIIIFVNQKKGADILGKSLMKLGLNPVVLHGGKGQDVREYALDALKRGEKDILIATDVAGRGIDIKDVQLVLNYDMAKSIEHYTHRIGRTGRAGKTGKAITFLTPEDKDVFYDLRQLLYESPISTCPPELEKHPDAQQKPGAVVQRRRQDETLYLG</sequence>
<dbReference type="FunFam" id="3.40.50.300:FF:000322">
    <property type="entry name" value="probable ATP-dependent RNA helicase DDX23"/>
    <property type="match status" value="1"/>
</dbReference>
<feature type="domain" description="Helicase ATP-binding" evidence="19">
    <location>
        <begin position="313"/>
        <end position="517"/>
    </location>
</feature>
<evidence type="ECO:0000259" key="19">
    <source>
        <dbReference type="PROSITE" id="PS51192"/>
    </source>
</evidence>
<evidence type="ECO:0000256" key="8">
    <source>
        <dbReference type="ARBA" id="ARBA00023187"/>
    </source>
</evidence>
<keyword evidence="6 17" id="KW-0347">Helicase</keyword>
<accession>A0A7E4VGF1</accession>
<evidence type="ECO:0000256" key="10">
    <source>
        <dbReference type="ARBA" id="ARBA00037954"/>
    </source>
</evidence>
<keyword evidence="5 17" id="KW-0378">Hydrolase</keyword>
<feature type="compositionally biased region" description="Basic and acidic residues" evidence="18">
    <location>
        <begin position="38"/>
        <end position="96"/>
    </location>
</feature>
<keyword evidence="9" id="KW-0539">Nucleus</keyword>
<evidence type="ECO:0000256" key="9">
    <source>
        <dbReference type="ARBA" id="ARBA00023242"/>
    </source>
</evidence>
<dbReference type="InterPro" id="IPR000629">
    <property type="entry name" value="RNA-helicase_DEAD-box_CS"/>
</dbReference>
<evidence type="ECO:0000256" key="3">
    <source>
        <dbReference type="ARBA" id="ARBA00022664"/>
    </source>
</evidence>
<dbReference type="GO" id="GO:0005634">
    <property type="term" value="C:nucleus"/>
    <property type="evidence" value="ECO:0007669"/>
    <property type="project" value="UniProtKB-SubCell"/>
</dbReference>
<keyword evidence="8" id="KW-0508">mRNA splicing</keyword>
<proteinExistence type="inferred from homology"/>
<dbReference type="Pfam" id="PF00271">
    <property type="entry name" value="Helicase_C"/>
    <property type="match status" value="1"/>
</dbReference>
<dbReference type="SMART" id="SM00487">
    <property type="entry name" value="DEXDc"/>
    <property type="match status" value="1"/>
</dbReference>
<evidence type="ECO:0000256" key="18">
    <source>
        <dbReference type="SAM" id="MobiDB-lite"/>
    </source>
</evidence>
<evidence type="ECO:0000256" key="17">
    <source>
        <dbReference type="RuleBase" id="RU000492"/>
    </source>
</evidence>
<dbReference type="Pfam" id="PF00270">
    <property type="entry name" value="DEAD"/>
    <property type="match status" value="1"/>
</dbReference>
<dbReference type="AlphaFoldDB" id="A0A7E4VGF1"/>
<feature type="region of interest" description="Disordered" evidence="18">
    <location>
        <begin position="680"/>
        <end position="711"/>
    </location>
</feature>
<feature type="compositionally biased region" description="Basic and acidic residues" evidence="18">
    <location>
        <begin position="1"/>
        <end position="26"/>
    </location>
</feature>
<dbReference type="InterPro" id="IPR011545">
    <property type="entry name" value="DEAD/DEAH_box_helicase_dom"/>
</dbReference>
<evidence type="ECO:0000256" key="14">
    <source>
        <dbReference type="ARBA" id="ARBA00072905"/>
    </source>
</evidence>
<evidence type="ECO:0000256" key="11">
    <source>
        <dbReference type="ARBA" id="ARBA00047984"/>
    </source>
</evidence>
<evidence type="ECO:0000256" key="13">
    <source>
        <dbReference type="ARBA" id="ARBA00062365"/>
    </source>
</evidence>
<dbReference type="WBParaSite" id="Pan_g19936.t1">
    <property type="protein sequence ID" value="Pan_g19936.t1"/>
    <property type="gene ID" value="Pan_g19936"/>
</dbReference>
<feature type="domain" description="Helicase C-terminal" evidence="20">
    <location>
        <begin position="528"/>
        <end position="689"/>
    </location>
</feature>
<feature type="short sequence motif" description="Q motif" evidence="16">
    <location>
        <begin position="282"/>
        <end position="310"/>
    </location>
</feature>
<comment type="subcellular location">
    <subcellularLocation>
        <location evidence="1">Nucleus</location>
    </subcellularLocation>
</comment>
<reference evidence="23" key="2">
    <citation type="submission" date="2020-10" db="UniProtKB">
        <authorList>
            <consortium name="WormBaseParasite"/>
        </authorList>
    </citation>
    <scope>IDENTIFICATION</scope>
</reference>
<evidence type="ECO:0000313" key="23">
    <source>
        <dbReference type="WBParaSite" id="Pan_g19936.t1"/>
    </source>
</evidence>
<dbReference type="InterPro" id="IPR027417">
    <property type="entry name" value="P-loop_NTPase"/>
</dbReference>
<reference evidence="22" key="1">
    <citation type="journal article" date="2013" name="Genetics">
        <title>The draft genome and transcriptome of Panagrellus redivivus are shaped by the harsh demands of a free-living lifestyle.</title>
        <authorList>
            <person name="Srinivasan J."/>
            <person name="Dillman A.R."/>
            <person name="Macchietto M.G."/>
            <person name="Heikkinen L."/>
            <person name="Lakso M."/>
            <person name="Fracchia K.M."/>
            <person name="Antoshechkin I."/>
            <person name="Mortazavi A."/>
            <person name="Wong G."/>
            <person name="Sternberg P.W."/>
        </authorList>
    </citation>
    <scope>NUCLEOTIDE SEQUENCE [LARGE SCALE GENOMIC DNA]</scope>
    <source>
        <strain evidence="22">MT8872</strain>
    </source>
</reference>
<evidence type="ECO:0000256" key="6">
    <source>
        <dbReference type="ARBA" id="ARBA00022806"/>
    </source>
</evidence>
<protein>
    <recommendedName>
        <fullName evidence="14">Probable ATP-dependent RNA helicase DDX23</fullName>
        <ecNumber evidence="2">3.6.4.13</ecNumber>
    </recommendedName>
    <alternativeName>
        <fullName evidence="15">DEAD box protein 23</fullName>
    </alternativeName>
</protein>
<dbReference type="PANTHER" id="PTHR47958">
    <property type="entry name" value="ATP-DEPENDENT RNA HELICASE DBP3"/>
    <property type="match status" value="1"/>
</dbReference>
<dbReference type="GO" id="GO:0000398">
    <property type="term" value="P:mRNA splicing, via spliceosome"/>
    <property type="evidence" value="ECO:0007669"/>
    <property type="project" value="UniProtKB-ARBA"/>
</dbReference>
<comment type="subunit">
    <text evidence="13">The phosphorylated form (by SRPK2) is a component of the U4/U6-U5 tri-snRNP complex composed of the U4, U6 and U5 snRNAs and at least PRPF3, PRPF4, PRPF6, PRPF8, PRPF31, SNRNP200, TXNL4A, WDR57, SNRNP40, DDX23, CD2BP2, PPIH, SNU13, EFTUD2, SART1 and USP39. Identified in the spliceosome C complex. Interacts with ERBB4. Interacts with ERCC6.</text>
</comment>
<evidence type="ECO:0000259" key="20">
    <source>
        <dbReference type="PROSITE" id="PS51194"/>
    </source>
</evidence>
<organism evidence="22 23">
    <name type="scientific">Panagrellus redivivus</name>
    <name type="common">Microworm</name>
    <dbReference type="NCBI Taxonomy" id="6233"/>
    <lineage>
        <taxon>Eukaryota</taxon>
        <taxon>Metazoa</taxon>
        <taxon>Ecdysozoa</taxon>
        <taxon>Nematoda</taxon>
        <taxon>Chromadorea</taxon>
        <taxon>Rhabditida</taxon>
        <taxon>Tylenchina</taxon>
        <taxon>Panagrolaimomorpha</taxon>
        <taxon>Panagrolaimoidea</taxon>
        <taxon>Panagrolaimidae</taxon>
        <taxon>Panagrellus</taxon>
    </lineage>
</organism>
<dbReference type="GO" id="GO:0016787">
    <property type="term" value="F:hydrolase activity"/>
    <property type="evidence" value="ECO:0007669"/>
    <property type="project" value="UniProtKB-KW"/>
</dbReference>
<dbReference type="Pfam" id="PF25430">
    <property type="entry name" value="DDX23"/>
    <property type="match status" value="1"/>
</dbReference>
<evidence type="ECO:0000256" key="2">
    <source>
        <dbReference type="ARBA" id="ARBA00012552"/>
    </source>
</evidence>
<evidence type="ECO:0000256" key="15">
    <source>
        <dbReference type="ARBA" id="ARBA00075448"/>
    </source>
</evidence>
<dbReference type="PROSITE" id="PS51195">
    <property type="entry name" value="Q_MOTIF"/>
    <property type="match status" value="1"/>
</dbReference>
<feature type="compositionally biased region" description="Basic and acidic residues" evidence="18">
    <location>
        <begin position="702"/>
        <end position="711"/>
    </location>
</feature>
<dbReference type="GO" id="GO:0005524">
    <property type="term" value="F:ATP binding"/>
    <property type="evidence" value="ECO:0007669"/>
    <property type="project" value="UniProtKB-KW"/>
</dbReference>
<dbReference type="SUPFAM" id="SSF52540">
    <property type="entry name" value="P-loop containing nucleoside triphosphate hydrolases"/>
    <property type="match status" value="2"/>
</dbReference>
<keyword evidence="7 17" id="KW-0067">ATP-binding</keyword>
<comment type="catalytic activity">
    <reaction evidence="11">
        <text>ATP + H2O = ADP + phosphate + H(+)</text>
        <dbReference type="Rhea" id="RHEA:13065"/>
        <dbReference type="ChEBI" id="CHEBI:15377"/>
        <dbReference type="ChEBI" id="CHEBI:15378"/>
        <dbReference type="ChEBI" id="CHEBI:30616"/>
        <dbReference type="ChEBI" id="CHEBI:43474"/>
        <dbReference type="ChEBI" id="CHEBI:456216"/>
        <dbReference type="EC" id="3.6.4.13"/>
    </reaction>
</comment>
<dbReference type="GO" id="GO:0043186">
    <property type="term" value="C:P granule"/>
    <property type="evidence" value="ECO:0007669"/>
    <property type="project" value="UniProtKB-ARBA"/>
</dbReference>
<dbReference type="FunFam" id="3.40.50.300:FF:000520">
    <property type="entry name" value="probable ATP-dependent RNA helicase DDX23"/>
    <property type="match status" value="1"/>
</dbReference>
<keyword evidence="22" id="KW-1185">Reference proteome</keyword>
<dbReference type="SMART" id="SM00490">
    <property type="entry name" value="HELICc"/>
    <property type="match status" value="1"/>
</dbReference>
<dbReference type="InterPro" id="IPR014001">
    <property type="entry name" value="Helicase_ATP-bd"/>
</dbReference>
<feature type="compositionally biased region" description="Basic and acidic residues" evidence="18">
    <location>
        <begin position="110"/>
        <end position="136"/>
    </location>
</feature>
<dbReference type="InterPro" id="IPR057479">
    <property type="entry name" value="PRP28/DDX23-like_helical"/>
</dbReference>
<dbReference type="GO" id="GO:0003724">
    <property type="term" value="F:RNA helicase activity"/>
    <property type="evidence" value="ECO:0007669"/>
    <property type="project" value="UniProtKB-EC"/>
</dbReference>
<dbReference type="CDD" id="cd18787">
    <property type="entry name" value="SF2_C_DEAD"/>
    <property type="match status" value="1"/>
</dbReference>
<dbReference type="Gene3D" id="3.40.50.300">
    <property type="entry name" value="P-loop containing nucleotide triphosphate hydrolases"/>
    <property type="match status" value="2"/>
</dbReference>
<evidence type="ECO:0000256" key="16">
    <source>
        <dbReference type="PROSITE-ProRule" id="PRU00552"/>
    </source>
</evidence>
<comment type="similarity">
    <text evidence="10">Belongs to the DEAD box helicase family. DDX23/PRP28 subfamily.</text>
</comment>
<comment type="function">
    <text evidence="12">Involved in pre-mRNA splicing and its phosphorylated form (by SRPK2) is required for spliceosomal B complex formation. Independently of its spliceosome formation function, required for the suppression of incorrect R-loops formed during transcription; R-loops are composed of a DNA:RNA hybrid and the associated non-template single-stranded DNA.</text>
</comment>
<dbReference type="PROSITE" id="PS00039">
    <property type="entry name" value="DEAD_ATP_HELICASE"/>
    <property type="match status" value="1"/>
</dbReference>
<dbReference type="EC" id="3.6.4.13" evidence="2"/>
<evidence type="ECO:0000313" key="22">
    <source>
        <dbReference type="Proteomes" id="UP000492821"/>
    </source>
</evidence>
<keyword evidence="4 17" id="KW-0547">Nucleotide-binding</keyword>
<dbReference type="Proteomes" id="UP000492821">
    <property type="component" value="Unassembled WGS sequence"/>
</dbReference>
<feature type="compositionally biased region" description="Basic residues" evidence="18">
    <location>
        <begin position="97"/>
        <end position="109"/>
    </location>
</feature>
<evidence type="ECO:0000256" key="7">
    <source>
        <dbReference type="ARBA" id="ARBA00022840"/>
    </source>
</evidence>
<dbReference type="InterPro" id="IPR014014">
    <property type="entry name" value="RNA_helicase_DEAD_Q_motif"/>
</dbReference>
<feature type="domain" description="DEAD-box RNA helicase Q" evidence="21">
    <location>
        <begin position="282"/>
        <end position="310"/>
    </location>
</feature>
<dbReference type="PROSITE" id="PS51192">
    <property type="entry name" value="HELICASE_ATP_BIND_1"/>
    <property type="match status" value="1"/>
</dbReference>
<dbReference type="PROSITE" id="PS51194">
    <property type="entry name" value="HELICASE_CTER"/>
    <property type="match status" value="1"/>
</dbReference>
<dbReference type="CDD" id="cd17945">
    <property type="entry name" value="DEADc_DDX23"/>
    <property type="match status" value="1"/>
</dbReference>